<dbReference type="PANTHER" id="PTHR43877">
    <property type="entry name" value="AMINOALKYLPHOSPHONATE N-ACETYLTRANSFERASE-RELATED-RELATED"/>
    <property type="match status" value="1"/>
</dbReference>
<feature type="domain" description="N-acetyltransferase" evidence="3">
    <location>
        <begin position="137"/>
        <end position="273"/>
    </location>
</feature>
<dbReference type="RefSeq" id="WP_184723981.1">
    <property type="nucleotide sequence ID" value="NZ_JACHJP010000012.1"/>
</dbReference>
<evidence type="ECO:0000256" key="1">
    <source>
        <dbReference type="ARBA" id="ARBA00022679"/>
    </source>
</evidence>
<dbReference type="InterPro" id="IPR000182">
    <property type="entry name" value="GNAT_dom"/>
</dbReference>
<comment type="caution">
    <text evidence="4">The sequence shown here is derived from an EMBL/GenBank/DDBJ whole genome shotgun (WGS) entry which is preliminary data.</text>
</comment>
<organism evidence="4 5">
    <name type="scientific">Streptosporangium saharense</name>
    <dbReference type="NCBI Taxonomy" id="1706840"/>
    <lineage>
        <taxon>Bacteria</taxon>
        <taxon>Bacillati</taxon>
        <taxon>Actinomycetota</taxon>
        <taxon>Actinomycetes</taxon>
        <taxon>Streptosporangiales</taxon>
        <taxon>Streptosporangiaceae</taxon>
        <taxon>Streptosporangium</taxon>
    </lineage>
</organism>
<evidence type="ECO:0000313" key="4">
    <source>
        <dbReference type="EMBL" id="MBB4920235.1"/>
    </source>
</evidence>
<protein>
    <submittedName>
        <fullName evidence="4">Putative GNAT family acetyltransferase</fullName>
    </submittedName>
</protein>
<dbReference type="SUPFAM" id="SSF55729">
    <property type="entry name" value="Acyl-CoA N-acyltransferases (Nat)"/>
    <property type="match status" value="1"/>
</dbReference>
<keyword evidence="1 4" id="KW-0808">Transferase</keyword>
<dbReference type="PROSITE" id="PS51186">
    <property type="entry name" value="GNAT"/>
    <property type="match status" value="1"/>
</dbReference>
<dbReference type="InterPro" id="IPR016181">
    <property type="entry name" value="Acyl_CoA_acyltransferase"/>
</dbReference>
<sequence length="273" mass="29488">MRWTFTSDPEVYAGAAESWLLRDPVRNTVPLTMLRAVREGMWREDALMGWATDHEEVVAAALQAPPQLLLLAEMPTGAVRDLATALIEAERPVPGVRGSLPLAETFAAAWWRPETGRRAERLHRLDTLTPPPVHPDGSPRTAGTRDLEALVEWGQAYQRELGGHPSSGLAAVLAGRVGRREIVLWEAAGRPVAYAGASVPIGGVSRVGPVYTLPGERGRGYGTAVAHAVTAEALERGAREVLLFTDLSNPVSNSIYRTIGYRPVADYASILFG</sequence>
<dbReference type="Proteomes" id="UP000552644">
    <property type="component" value="Unassembled WGS sequence"/>
</dbReference>
<evidence type="ECO:0000313" key="5">
    <source>
        <dbReference type="Proteomes" id="UP000552644"/>
    </source>
</evidence>
<name>A0A7W7VSA7_9ACTN</name>
<dbReference type="AlphaFoldDB" id="A0A7W7VSA7"/>
<accession>A0A7W7VSA7</accession>
<evidence type="ECO:0000256" key="2">
    <source>
        <dbReference type="ARBA" id="ARBA00023315"/>
    </source>
</evidence>
<keyword evidence="2" id="KW-0012">Acyltransferase</keyword>
<dbReference type="CDD" id="cd04301">
    <property type="entry name" value="NAT_SF"/>
    <property type="match status" value="1"/>
</dbReference>
<dbReference type="InterPro" id="IPR050832">
    <property type="entry name" value="Bact_Acetyltransf"/>
</dbReference>
<gene>
    <name evidence="4" type="ORF">FHS44_007379</name>
</gene>
<proteinExistence type="predicted"/>
<evidence type="ECO:0000259" key="3">
    <source>
        <dbReference type="PROSITE" id="PS51186"/>
    </source>
</evidence>
<keyword evidence="5" id="KW-1185">Reference proteome</keyword>
<dbReference type="Pfam" id="PF00583">
    <property type="entry name" value="Acetyltransf_1"/>
    <property type="match status" value="1"/>
</dbReference>
<dbReference type="EMBL" id="JACHJP010000012">
    <property type="protein sequence ID" value="MBB4920235.1"/>
    <property type="molecule type" value="Genomic_DNA"/>
</dbReference>
<reference evidence="4 5" key="1">
    <citation type="submission" date="2020-08" db="EMBL/GenBank/DDBJ databases">
        <title>Genomic Encyclopedia of Type Strains, Phase III (KMG-III): the genomes of soil and plant-associated and newly described type strains.</title>
        <authorList>
            <person name="Whitman W."/>
        </authorList>
    </citation>
    <scope>NUCLEOTIDE SEQUENCE [LARGE SCALE GENOMIC DNA]</scope>
    <source>
        <strain evidence="4 5">CECT 8840</strain>
    </source>
</reference>
<dbReference type="Gene3D" id="3.40.630.30">
    <property type="match status" value="1"/>
</dbReference>
<dbReference type="GO" id="GO:0016747">
    <property type="term" value="F:acyltransferase activity, transferring groups other than amino-acyl groups"/>
    <property type="evidence" value="ECO:0007669"/>
    <property type="project" value="InterPro"/>
</dbReference>